<proteinExistence type="predicted"/>
<evidence type="ECO:0000313" key="2">
    <source>
        <dbReference type="EMBL" id="NGO72275.1"/>
    </source>
</evidence>
<accession>A0A6G4X434</accession>
<feature type="compositionally biased region" description="Basic and acidic residues" evidence="1">
    <location>
        <begin position="122"/>
        <end position="136"/>
    </location>
</feature>
<feature type="region of interest" description="Disordered" evidence="1">
    <location>
        <begin position="122"/>
        <end position="157"/>
    </location>
</feature>
<dbReference type="Proteomes" id="UP000477722">
    <property type="component" value="Unassembled WGS sequence"/>
</dbReference>
<comment type="caution">
    <text evidence="2">The sequence shown here is derived from an EMBL/GenBank/DDBJ whole genome shotgun (WGS) entry which is preliminary data.</text>
</comment>
<evidence type="ECO:0000256" key="1">
    <source>
        <dbReference type="SAM" id="MobiDB-lite"/>
    </source>
</evidence>
<dbReference type="AlphaFoldDB" id="A0A6G4X434"/>
<dbReference type="RefSeq" id="WP_165301970.1">
    <property type="nucleotide sequence ID" value="NZ_JAAKZZ010000428.1"/>
</dbReference>
<reference evidence="2 3" key="1">
    <citation type="submission" date="2020-02" db="EMBL/GenBank/DDBJ databases">
        <title>Whole-genome analyses of novel actinobacteria.</title>
        <authorList>
            <person name="Sahin N."/>
            <person name="Tatar D."/>
        </authorList>
    </citation>
    <scope>NUCLEOTIDE SEQUENCE [LARGE SCALE GENOMIC DNA]</scope>
    <source>
        <strain evidence="2 3">SB3404</strain>
    </source>
</reference>
<dbReference type="EMBL" id="JAAKZZ010000428">
    <property type="protein sequence ID" value="NGO72275.1"/>
    <property type="molecule type" value="Genomic_DNA"/>
</dbReference>
<feature type="compositionally biased region" description="Basic residues" evidence="1">
    <location>
        <begin position="137"/>
        <end position="157"/>
    </location>
</feature>
<gene>
    <name evidence="2" type="ORF">G5C65_28780</name>
</gene>
<keyword evidence="3" id="KW-1185">Reference proteome</keyword>
<protein>
    <submittedName>
        <fullName evidence="2">Uncharacterized protein</fullName>
    </submittedName>
</protein>
<organism evidence="2 3">
    <name type="scientific">Streptomyces boncukensis</name>
    <dbReference type="NCBI Taxonomy" id="2711219"/>
    <lineage>
        <taxon>Bacteria</taxon>
        <taxon>Bacillati</taxon>
        <taxon>Actinomycetota</taxon>
        <taxon>Actinomycetes</taxon>
        <taxon>Kitasatosporales</taxon>
        <taxon>Streptomycetaceae</taxon>
        <taxon>Streptomyces</taxon>
    </lineage>
</organism>
<sequence>MATDFVIKSDAAGTSPADLPPVQVELSDGGQYEAHGFDAMAVQMQLAYIEEMATPTEGQNPDLASVLAELRNALLHVFSDEDVEDLMIKVRSARSPVTFGELFNDLLPKLISHYEPYFQKQREEMGLAEPNREQRRAATKRAPAKKTAAKKPARARS</sequence>
<evidence type="ECO:0000313" key="3">
    <source>
        <dbReference type="Proteomes" id="UP000477722"/>
    </source>
</evidence>
<name>A0A6G4X434_9ACTN</name>